<protein>
    <submittedName>
        <fullName evidence="2">Uncharacterized protein</fullName>
    </submittedName>
</protein>
<sequence length="168" mass="19754">MKNHKKENMKYIRIMIILLFAPYLIFIFASMFESNLDCKGKMDCHIKGGVEMLHTYADRIVEAKDKYIDLHGENPSKYDLFKSVDDSRLFRVLYNGFPFNSQGNEQWDMDEEGNIFMFFTDVKVINQDRDSVCKLINNYSNNLMVNSPNKVRLKCITFDDYAKISVIE</sequence>
<dbReference type="RefSeq" id="WP_258667722.1">
    <property type="nucleotide sequence ID" value="NZ_CP062152.1"/>
</dbReference>
<geneLocation type="plasmid" evidence="2 3">
    <name>pVP-16-VB00198-1</name>
</geneLocation>
<organism evidence="2 3">
    <name type="scientific">Vibrio parahaemolyticus</name>
    <dbReference type="NCBI Taxonomy" id="670"/>
    <lineage>
        <taxon>Bacteria</taxon>
        <taxon>Pseudomonadati</taxon>
        <taxon>Pseudomonadota</taxon>
        <taxon>Gammaproteobacteria</taxon>
        <taxon>Vibrionales</taxon>
        <taxon>Vibrionaceae</taxon>
        <taxon>Vibrio</taxon>
    </lineage>
</organism>
<dbReference type="EMBL" id="CP097357">
    <property type="protein sequence ID" value="UYV29620.1"/>
    <property type="molecule type" value="Genomic_DNA"/>
</dbReference>
<name>A0AA46Z9C2_VIBPH</name>
<proteinExistence type="predicted"/>
<reference evidence="2" key="1">
    <citation type="submission" date="2022-05" db="EMBL/GenBank/DDBJ databases">
        <title>Megaplasmid of Vibrio parahaemolyticus.</title>
        <authorList>
            <person name="Strauch E."/>
            <person name="Borowiak M."/>
        </authorList>
    </citation>
    <scope>NUCLEOTIDE SEQUENCE</scope>
    <source>
        <strain evidence="2">16-VB00198</strain>
        <plasmid evidence="2">pVP-16-VB00198-1</plasmid>
    </source>
</reference>
<gene>
    <name evidence="2" type="ORF">M5598_26960</name>
</gene>
<keyword evidence="1" id="KW-0812">Transmembrane</keyword>
<keyword evidence="2" id="KW-0614">Plasmid</keyword>
<dbReference type="AlphaFoldDB" id="A0AA46Z9C2"/>
<evidence type="ECO:0000256" key="1">
    <source>
        <dbReference type="SAM" id="Phobius"/>
    </source>
</evidence>
<keyword evidence="1" id="KW-0472">Membrane</keyword>
<evidence type="ECO:0000313" key="2">
    <source>
        <dbReference type="EMBL" id="UYV29620.1"/>
    </source>
</evidence>
<keyword evidence="1" id="KW-1133">Transmembrane helix</keyword>
<accession>A0AA46Z9C2</accession>
<evidence type="ECO:0000313" key="3">
    <source>
        <dbReference type="Proteomes" id="UP001163036"/>
    </source>
</evidence>
<dbReference type="Proteomes" id="UP001163036">
    <property type="component" value="Plasmid pVP-16-VB00198-1"/>
</dbReference>
<feature type="transmembrane region" description="Helical" evidence="1">
    <location>
        <begin position="12"/>
        <end position="32"/>
    </location>
</feature>